<dbReference type="AlphaFoldDB" id="W2T1J9"/>
<keyword evidence="2" id="KW-1185">Reference proteome</keyword>
<evidence type="ECO:0000313" key="2">
    <source>
        <dbReference type="Proteomes" id="UP000053676"/>
    </source>
</evidence>
<dbReference type="KEGG" id="nai:NECAME_03643"/>
<protein>
    <submittedName>
        <fullName evidence="1">Uncharacterized protein</fullName>
    </submittedName>
</protein>
<evidence type="ECO:0000313" key="1">
    <source>
        <dbReference type="EMBL" id="ETN75870.1"/>
    </source>
</evidence>
<gene>
    <name evidence="1" type="ORF">NECAME_03643</name>
</gene>
<organism evidence="1 2">
    <name type="scientific">Necator americanus</name>
    <name type="common">Human hookworm</name>
    <dbReference type="NCBI Taxonomy" id="51031"/>
    <lineage>
        <taxon>Eukaryota</taxon>
        <taxon>Metazoa</taxon>
        <taxon>Ecdysozoa</taxon>
        <taxon>Nematoda</taxon>
        <taxon>Chromadorea</taxon>
        <taxon>Rhabditida</taxon>
        <taxon>Rhabditina</taxon>
        <taxon>Rhabditomorpha</taxon>
        <taxon>Strongyloidea</taxon>
        <taxon>Ancylostomatidae</taxon>
        <taxon>Bunostominae</taxon>
        <taxon>Necator</taxon>
    </lineage>
</organism>
<dbReference type="EMBL" id="KI660267">
    <property type="protein sequence ID" value="ETN75870.1"/>
    <property type="molecule type" value="Genomic_DNA"/>
</dbReference>
<reference evidence="2" key="1">
    <citation type="journal article" date="2014" name="Nat. Genet.">
        <title>Genome of the human hookworm Necator americanus.</title>
        <authorList>
            <person name="Tang Y.T."/>
            <person name="Gao X."/>
            <person name="Rosa B.A."/>
            <person name="Abubucker S."/>
            <person name="Hallsworth-Pepin K."/>
            <person name="Martin J."/>
            <person name="Tyagi R."/>
            <person name="Heizer E."/>
            <person name="Zhang X."/>
            <person name="Bhonagiri-Palsikar V."/>
            <person name="Minx P."/>
            <person name="Warren W.C."/>
            <person name="Wang Q."/>
            <person name="Zhan B."/>
            <person name="Hotez P.J."/>
            <person name="Sternberg P.W."/>
            <person name="Dougall A."/>
            <person name="Gaze S.T."/>
            <person name="Mulvenna J."/>
            <person name="Sotillo J."/>
            <person name="Ranganathan S."/>
            <person name="Rabelo E.M."/>
            <person name="Wilson R.K."/>
            <person name="Felgner P.L."/>
            <person name="Bethony J."/>
            <person name="Hawdon J.M."/>
            <person name="Gasser R.B."/>
            <person name="Loukas A."/>
            <person name="Mitreva M."/>
        </authorList>
    </citation>
    <scope>NUCLEOTIDE SEQUENCE [LARGE SCALE GENOMIC DNA]</scope>
</reference>
<sequence length="105" mass="12573">TFVVISTATWLLVLLNWLKLLQQAIVLFFHRKKNRLPCTMLKESSQIHTAVLVMHHDLILLYRILRITKIILHEPCFNVVLQRTPPLKRVYQQNYERISWLMPNL</sequence>
<dbReference type="Proteomes" id="UP000053676">
    <property type="component" value="Unassembled WGS sequence"/>
</dbReference>
<proteinExistence type="predicted"/>
<accession>W2T1J9</accession>
<feature type="non-terminal residue" evidence="1">
    <location>
        <position position="1"/>
    </location>
</feature>
<name>W2T1J9_NECAM</name>